<feature type="region of interest" description="Disordered" evidence="1">
    <location>
        <begin position="1"/>
        <end position="40"/>
    </location>
</feature>
<reference evidence="2" key="1">
    <citation type="journal article" date="2017" name="Proc. Natl. Acad. Sci. U.S.A.">
        <title>Comparative genomics uncovers the prolific and distinctive metabolic potential of the cyanobacterial genus Moorea.</title>
        <authorList>
            <person name="Leao T."/>
            <person name="Castelao G."/>
            <person name="Korobeynikov A."/>
            <person name="Monroe E.A."/>
            <person name="Podell S."/>
            <person name="Glukhov E."/>
            <person name="Allen E.E."/>
            <person name="Gerwick W.H."/>
            <person name="Gerwick L."/>
        </authorList>
    </citation>
    <scope>NUCLEOTIDE SEQUENCE</scope>
    <source>
        <strain evidence="2">JHB</strain>
    </source>
</reference>
<gene>
    <name evidence="2" type="ORF">BJP36_42330</name>
</gene>
<dbReference type="Proteomes" id="UP000176944">
    <property type="component" value="Chromosome"/>
</dbReference>
<evidence type="ECO:0000256" key="1">
    <source>
        <dbReference type="SAM" id="MobiDB-lite"/>
    </source>
</evidence>
<dbReference type="AlphaFoldDB" id="A0A9Q9UVN2"/>
<proteinExistence type="predicted"/>
<name>A0A9Q9UVN2_MOOP1</name>
<evidence type="ECO:0000313" key="2">
    <source>
        <dbReference type="EMBL" id="WAN69003.1"/>
    </source>
</evidence>
<protein>
    <submittedName>
        <fullName evidence="2">Uncharacterized protein</fullName>
    </submittedName>
</protein>
<accession>A0A9Q9UVN2</accession>
<organism evidence="2">
    <name type="scientific">Moorena producens (strain JHB)</name>
    <dbReference type="NCBI Taxonomy" id="1454205"/>
    <lineage>
        <taxon>Bacteria</taxon>
        <taxon>Bacillati</taxon>
        <taxon>Cyanobacteriota</taxon>
        <taxon>Cyanophyceae</taxon>
        <taxon>Coleofasciculales</taxon>
        <taxon>Coleofasciculaceae</taxon>
        <taxon>Moorena</taxon>
    </lineage>
</organism>
<sequence length="40" mass="4348">MGNGDLRVVNLGQKATLREQSSTYPTPKAKGEQPSNLLTF</sequence>
<dbReference type="EMBL" id="CP017708">
    <property type="protein sequence ID" value="WAN69003.1"/>
    <property type="molecule type" value="Genomic_DNA"/>
</dbReference>
<reference evidence="2" key="2">
    <citation type="submission" date="2022-10" db="EMBL/GenBank/DDBJ databases">
        <authorList>
            <person name="Ngo T.-E."/>
        </authorList>
    </citation>
    <scope>NUCLEOTIDE SEQUENCE</scope>
    <source>
        <strain evidence="2">JHB</strain>
    </source>
</reference>